<dbReference type="EMBL" id="CP097463">
    <property type="protein sequence ID" value="WAX59059.1"/>
    <property type="molecule type" value="Genomic_DNA"/>
</dbReference>
<dbReference type="EC" id="7.1.1.-" evidence="1"/>
<keyword evidence="1" id="KW-0472">Membrane</keyword>
<comment type="catalytic activity">
    <reaction evidence="1">
        <text>a quinone + NADH + 5 H(+)(in) = a quinol + NAD(+) + 4 H(+)(out)</text>
        <dbReference type="Rhea" id="RHEA:57888"/>
        <dbReference type="ChEBI" id="CHEBI:15378"/>
        <dbReference type="ChEBI" id="CHEBI:24646"/>
        <dbReference type="ChEBI" id="CHEBI:57540"/>
        <dbReference type="ChEBI" id="CHEBI:57945"/>
        <dbReference type="ChEBI" id="CHEBI:132124"/>
    </reaction>
</comment>
<feature type="transmembrane region" description="Helical" evidence="1">
    <location>
        <begin position="159"/>
        <end position="181"/>
    </location>
</feature>
<evidence type="ECO:0000313" key="4">
    <source>
        <dbReference type="Proteomes" id="UP001164693"/>
    </source>
</evidence>
<feature type="transmembrane region" description="Helical" evidence="1">
    <location>
        <begin position="69"/>
        <end position="89"/>
    </location>
</feature>
<comment type="function">
    <text evidence="1">NDH-1 shuttles electrons from NADH, via FMN and iron-sulfur (Fe-S) centers, to quinones in the respiratory chain. Couples the redox reaction to proton translocation (for every two electrons transferred, four hydrogen ions are translocated across the cytoplasmic membrane), and thus conserves the redox energy in a proton gradient.</text>
</comment>
<proteinExistence type="inferred from homology"/>
<feature type="compositionally biased region" description="Basic and acidic residues" evidence="2">
    <location>
        <begin position="250"/>
        <end position="267"/>
    </location>
</feature>
<reference evidence="3" key="1">
    <citation type="submission" date="2022-05" db="EMBL/GenBank/DDBJ databases">
        <title>Jatrophihabitans sp. SB3-54 whole genome sequence.</title>
        <authorList>
            <person name="Suh M.K."/>
            <person name="Eom M.K."/>
            <person name="Kim J.S."/>
            <person name="Kim H.S."/>
            <person name="Do H.E."/>
            <person name="Shin Y.K."/>
            <person name="Lee J.-S."/>
        </authorList>
    </citation>
    <scope>NUCLEOTIDE SEQUENCE</scope>
    <source>
        <strain evidence="3">SB3-54</strain>
    </source>
</reference>
<keyword evidence="4" id="KW-1185">Reference proteome</keyword>
<dbReference type="InterPro" id="IPR042106">
    <property type="entry name" value="Nuo/plastoQ_OxRdtase_6_NuoJ"/>
</dbReference>
<feature type="transmembrane region" description="Helical" evidence="1">
    <location>
        <begin position="47"/>
        <end position="63"/>
    </location>
</feature>
<name>A0ABY7K2X6_9ACTN</name>
<keyword evidence="1" id="KW-1133">Transmembrane helix</keyword>
<feature type="transmembrane region" description="Helical" evidence="1">
    <location>
        <begin position="20"/>
        <end position="40"/>
    </location>
</feature>
<dbReference type="RefSeq" id="WP_269445600.1">
    <property type="nucleotide sequence ID" value="NZ_CP097463.1"/>
</dbReference>
<dbReference type="Pfam" id="PF00499">
    <property type="entry name" value="Oxidored_q3"/>
    <property type="match status" value="1"/>
</dbReference>
<accession>A0ABY7K2X6</accession>
<keyword evidence="1" id="KW-0812">Transmembrane</keyword>
<feature type="compositionally biased region" description="Basic and acidic residues" evidence="2">
    <location>
        <begin position="186"/>
        <end position="201"/>
    </location>
</feature>
<sequence length="267" mass="28481">MHELLAAGPLMHGHVPLGEAVAFWVLGPISLAGAIGMVLLRNAIHSALSLVATMMSLGMFYLIEQGPFLGLVQIIVYTGAIMILFLFVLMLVGRDSSDSIVETLRGQRWVAALFGLGFALLVAIGVGRALSNETPVDLDKQNAAGGNVHSIAELLFTRYLFAFELTSALLIVAAIAAMVLAHTERDEPKPTQKSIARERIRSGRPQPLPGPGVLSSGNSIGTPALLPDGSISQESLMAGTSVGRQTPSTYERDREARELEERGGDER</sequence>
<evidence type="ECO:0000313" key="3">
    <source>
        <dbReference type="EMBL" id="WAX59059.1"/>
    </source>
</evidence>
<feature type="region of interest" description="Disordered" evidence="2">
    <location>
        <begin position="186"/>
        <end position="267"/>
    </location>
</feature>
<gene>
    <name evidence="3" type="ORF">M6B22_09945</name>
</gene>
<evidence type="ECO:0000256" key="2">
    <source>
        <dbReference type="SAM" id="MobiDB-lite"/>
    </source>
</evidence>
<protein>
    <recommendedName>
        <fullName evidence="1">NADH-quinone oxidoreductase subunit J</fullName>
        <ecNumber evidence="1">7.1.1.-</ecNumber>
    </recommendedName>
</protein>
<dbReference type="GO" id="GO:0050136">
    <property type="term" value="F:NADH dehydrogenase (quinone) (non-electrogenic) activity"/>
    <property type="evidence" value="ECO:0007669"/>
    <property type="project" value="UniProtKB-EC"/>
</dbReference>
<keyword evidence="3" id="KW-0560">Oxidoreductase</keyword>
<dbReference type="NCBIfam" id="NF005165">
    <property type="entry name" value="PRK06638.1-5"/>
    <property type="match status" value="1"/>
</dbReference>
<keyword evidence="1" id="KW-0520">NAD</keyword>
<dbReference type="Proteomes" id="UP001164693">
    <property type="component" value="Chromosome"/>
</dbReference>
<dbReference type="PANTHER" id="PTHR33269">
    <property type="entry name" value="NADH-UBIQUINONE OXIDOREDUCTASE CHAIN 6"/>
    <property type="match status" value="1"/>
</dbReference>
<dbReference type="InterPro" id="IPR001457">
    <property type="entry name" value="NADH_UbQ/plastoQ_OxRdtase_su6"/>
</dbReference>
<evidence type="ECO:0000256" key="1">
    <source>
        <dbReference type="RuleBase" id="RU004429"/>
    </source>
</evidence>
<comment type="similarity">
    <text evidence="1">Belongs to the complex I subunit 6 family.</text>
</comment>
<comment type="subcellular location">
    <subcellularLocation>
        <location evidence="1">Cell membrane</location>
        <topology evidence="1">Multi-pass membrane protein</topology>
    </subcellularLocation>
</comment>
<dbReference type="Gene3D" id="1.20.120.1200">
    <property type="entry name" value="NADH-ubiquinone/plastoquinone oxidoreductase chain 6, subunit NuoJ"/>
    <property type="match status" value="1"/>
</dbReference>
<organism evidence="3 4">
    <name type="scientific">Jatrophihabitans cynanchi</name>
    <dbReference type="NCBI Taxonomy" id="2944128"/>
    <lineage>
        <taxon>Bacteria</taxon>
        <taxon>Bacillati</taxon>
        <taxon>Actinomycetota</taxon>
        <taxon>Actinomycetes</taxon>
        <taxon>Jatrophihabitantales</taxon>
        <taxon>Jatrophihabitantaceae</taxon>
        <taxon>Jatrophihabitans</taxon>
    </lineage>
</organism>
<keyword evidence="1" id="KW-0874">Quinone</keyword>
<keyword evidence="1" id="KW-1003">Cell membrane</keyword>
<feature type="transmembrane region" description="Helical" evidence="1">
    <location>
        <begin position="109"/>
        <end position="130"/>
    </location>
</feature>
<dbReference type="PANTHER" id="PTHR33269:SF19">
    <property type="entry name" value="NADH-QUINONE OXIDOREDUCTASE SUBUNIT J"/>
    <property type="match status" value="1"/>
</dbReference>